<dbReference type="InterPro" id="IPR036890">
    <property type="entry name" value="HATPase_C_sf"/>
</dbReference>
<dbReference type="RefSeq" id="WP_182512352.1">
    <property type="nucleotide sequence ID" value="NZ_JACJIQ010000004.1"/>
</dbReference>
<evidence type="ECO:0000259" key="2">
    <source>
        <dbReference type="Pfam" id="PF06580"/>
    </source>
</evidence>
<gene>
    <name evidence="3" type="ORF">FHS90_001242</name>
</gene>
<feature type="domain" description="Signal transduction histidine kinase internal region" evidence="2">
    <location>
        <begin position="157"/>
        <end position="236"/>
    </location>
</feature>
<reference evidence="3 4" key="1">
    <citation type="submission" date="2020-08" db="EMBL/GenBank/DDBJ databases">
        <title>Genomic Encyclopedia of Type Strains, Phase IV (KMG-IV): sequencing the most valuable type-strain genomes for metagenomic binning, comparative biology and taxonomic classification.</title>
        <authorList>
            <person name="Goeker M."/>
        </authorList>
    </citation>
    <scope>NUCLEOTIDE SEQUENCE [LARGE SCALE GENOMIC DNA]</scope>
    <source>
        <strain evidence="3 4">DSM 29854</strain>
    </source>
</reference>
<dbReference type="SUPFAM" id="SSF55874">
    <property type="entry name" value="ATPase domain of HSP90 chaperone/DNA topoisomerase II/histidine kinase"/>
    <property type="match status" value="1"/>
</dbReference>
<keyword evidence="3" id="KW-0808">Transferase</keyword>
<keyword evidence="4" id="KW-1185">Reference proteome</keyword>
<feature type="transmembrane region" description="Helical" evidence="1">
    <location>
        <begin position="110"/>
        <end position="134"/>
    </location>
</feature>
<feature type="transmembrane region" description="Helical" evidence="1">
    <location>
        <begin position="76"/>
        <end position="104"/>
    </location>
</feature>
<dbReference type="PANTHER" id="PTHR34220:SF7">
    <property type="entry name" value="SENSOR HISTIDINE KINASE YPDA"/>
    <property type="match status" value="1"/>
</dbReference>
<keyword evidence="1" id="KW-0472">Membrane</keyword>
<dbReference type="GO" id="GO:0000155">
    <property type="term" value="F:phosphorelay sensor kinase activity"/>
    <property type="evidence" value="ECO:0007669"/>
    <property type="project" value="InterPro"/>
</dbReference>
<organism evidence="3 4">
    <name type="scientific">Rufibacter quisquiliarum</name>
    <dbReference type="NCBI Taxonomy" id="1549639"/>
    <lineage>
        <taxon>Bacteria</taxon>
        <taxon>Pseudomonadati</taxon>
        <taxon>Bacteroidota</taxon>
        <taxon>Cytophagia</taxon>
        <taxon>Cytophagales</taxon>
        <taxon>Hymenobacteraceae</taxon>
        <taxon>Rufibacter</taxon>
    </lineage>
</organism>
<comment type="caution">
    <text evidence="3">The sequence shown here is derived from an EMBL/GenBank/DDBJ whole genome shotgun (WGS) entry which is preliminary data.</text>
</comment>
<dbReference type="InterPro" id="IPR050640">
    <property type="entry name" value="Bact_2-comp_sensor_kinase"/>
</dbReference>
<dbReference type="GO" id="GO:0016020">
    <property type="term" value="C:membrane"/>
    <property type="evidence" value="ECO:0007669"/>
    <property type="project" value="InterPro"/>
</dbReference>
<feature type="transmembrane region" description="Helical" evidence="1">
    <location>
        <begin position="9"/>
        <end position="33"/>
    </location>
</feature>
<proteinExistence type="predicted"/>
<dbReference type="EMBL" id="JACJIQ010000004">
    <property type="protein sequence ID" value="MBA9076536.1"/>
    <property type="molecule type" value="Genomic_DNA"/>
</dbReference>
<dbReference type="AlphaFoldDB" id="A0A839GNN6"/>
<keyword evidence="1" id="KW-0812">Transmembrane</keyword>
<keyword evidence="3" id="KW-0418">Kinase</keyword>
<dbReference type="Pfam" id="PF06580">
    <property type="entry name" value="His_kinase"/>
    <property type="match status" value="1"/>
</dbReference>
<dbReference type="PANTHER" id="PTHR34220">
    <property type="entry name" value="SENSOR HISTIDINE KINASE YPDA"/>
    <property type="match status" value="1"/>
</dbReference>
<sequence>MTTSRQQKWYWVCQAIGWTFYLCIGLLMSVLWFKKQPGMYAVQFVGTGIFLVLTHLQRHLSHQYRWLDLPLGRLVLLVLAYNALASIICQLLVCVFMLSIGLFTWQEFSFGYLVMYAANGLVILSFWSTIYFAFQAIRRWKEKEVEAWKLQASLKEAELQAIRSQLNPHFLFNSLNNIRSLVLEDQGKAREMITRLSAMMRYVIGYNRNNLVPVAEELEFLDNYVALEKIHFEEKLQFSSQVDAAVKQAAIPPLGIQLLVENAIKHGIGTQLDGGRIHLSLHRQNGHLQVQVENTGTLPTALTPAGIGIERLLERVGHSLEQPGTFALAQTSEHHVTATLTLPYREYENLHH</sequence>
<feature type="transmembrane region" description="Helical" evidence="1">
    <location>
        <begin position="39"/>
        <end position="56"/>
    </location>
</feature>
<keyword evidence="1" id="KW-1133">Transmembrane helix</keyword>
<dbReference type="Gene3D" id="3.30.565.10">
    <property type="entry name" value="Histidine kinase-like ATPase, C-terminal domain"/>
    <property type="match status" value="1"/>
</dbReference>
<dbReference type="InterPro" id="IPR010559">
    <property type="entry name" value="Sig_transdc_His_kin_internal"/>
</dbReference>
<protein>
    <submittedName>
        <fullName evidence="3">LytS/YehU family sensor histidine kinase</fullName>
    </submittedName>
</protein>
<evidence type="ECO:0000313" key="4">
    <source>
        <dbReference type="Proteomes" id="UP000563094"/>
    </source>
</evidence>
<accession>A0A839GNN6</accession>
<name>A0A839GNN6_9BACT</name>
<dbReference type="Proteomes" id="UP000563094">
    <property type="component" value="Unassembled WGS sequence"/>
</dbReference>
<evidence type="ECO:0000313" key="3">
    <source>
        <dbReference type="EMBL" id="MBA9076536.1"/>
    </source>
</evidence>
<evidence type="ECO:0000256" key="1">
    <source>
        <dbReference type="SAM" id="Phobius"/>
    </source>
</evidence>